<protein>
    <submittedName>
        <fullName evidence="3">Uncharacterized protein</fullName>
    </submittedName>
</protein>
<dbReference type="OrthoDB" id="480426at2"/>
<evidence type="ECO:0000313" key="3">
    <source>
        <dbReference type="EMBL" id="ABB29146.1"/>
    </source>
</evidence>
<dbReference type="Gene3D" id="2.150.10.10">
    <property type="entry name" value="Serralysin-like metalloprotease, C-terminal"/>
    <property type="match status" value="1"/>
</dbReference>
<dbReference type="GO" id="GO:0005509">
    <property type="term" value="F:calcium ion binding"/>
    <property type="evidence" value="ECO:0007669"/>
    <property type="project" value="InterPro"/>
</dbReference>
<dbReference type="PRINTS" id="PR00313">
    <property type="entry name" value="CABNDNGRPT"/>
</dbReference>
<dbReference type="AlphaFoldDB" id="Q3APC9"/>
<dbReference type="InterPro" id="IPR001343">
    <property type="entry name" value="Hemolysn_Ca-bd"/>
</dbReference>
<name>Q3APC9_CHLCH</name>
<dbReference type="GO" id="GO:0005576">
    <property type="term" value="C:extracellular region"/>
    <property type="evidence" value="ECO:0007669"/>
    <property type="project" value="UniProtKB-SubCell"/>
</dbReference>
<dbReference type="Pfam" id="PF00353">
    <property type="entry name" value="HemolysinCabind"/>
    <property type="match status" value="1"/>
</dbReference>
<accession>Q3APC9</accession>
<dbReference type="eggNOG" id="COG2931">
    <property type="taxonomic scope" value="Bacteria"/>
</dbReference>
<evidence type="ECO:0000256" key="1">
    <source>
        <dbReference type="ARBA" id="ARBA00004613"/>
    </source>
</evidence>
<comment type="subcellular location">
    <subcellularLocation>
        <location evidence="1">Secreted</location>
    </subcellularLocation>
</comment>
<sequence>MKYPSLFPFILSAATMVASTQSIQATETKRHADAKELPQVTIPDLPFATAPDAPQALGLRQSSITGSAEHDYIKLYGNGGQARHPEPVRNPSLTRSNTFSSTVAIELNGTILAGTEAATPTVRFFINGKDVGVATLSTEQSAYSKKTGGVPHSDLQRFTFHVDELAIREIKLVVESAPVPQSEVYIHRVNINAEVNLDQNLEANALRGAAVNFATPSALWEGRNGYQLPQGAIPSDVRSVTIDTALYQTTLQRAPGTPSNPIIVQGGGGEDTLYLLGSSVQYLLAVDEGGTLVIAESQGLDQNALATNIARLEFADGSFFLAPQTVAGKAITLATGSEGSKQLRAQLPAGMGITVRPLSSSAMQEQLRSLVGKSVQPTIEQRLSALFVNQLEPQLVLRGLDFATLPMLRHAADVELNGSTKGKQWVMVESNALPDGAHVTVKDVDGLLLSGSRDLLVQSKGKSVTIVAGDGNQELRSEGGNDLLFGGNGNDRLFAGAGNDELCGGNGDNLLDGGAGSDVAFFSGNVAEYRMTHNAATNMTSVVDSIPNRDGSNQLINIEQLRFADRTELIAQGK</sequence>
<keyword evidence="2" id="KW-0964">Secreted</keyword>
<dbReference type="EMBL" id="CP000108">
    <property type="protein sequence ID" value="ABB29146.1"/>
    <property type="molecule type" value="Genomic_DNA"/>
</dbReference>
<dbReference type="HOGENOM" id="CLU_474659_0_0_10"/>
<dbReference type="InterPro" id="IPR011049">
    <property type="entry name" value="Serralysin-like_metalloprot_C"/>
</dbReference>
<dbReference type="PANTHER" id="PTHR38340:SF1">
    <property type="entry name" value="S-LAYER PROTEIN"/>
    <property type="match status" value="1"/>
</dbReference>
<dbReference type="SUPFAM" id="SSF51120">
    <property type="entry name" value="beta-Roll"/>
    <property type="match status" value="1"/>
</dbReference>
<dbReference type="InterPro" id="IPR050557">
    <property type="entry name" value="RTX_toxin/Mannuronan_C5-epim"/>
</dbReference>
<evidence type="ECO:0000256" key="2">
    <source>
        <dbReference type="ARBA" id="ARBA00022525"/>
    </source>
</evidence>
<reference evidence="3" key="1">
    <citation type="submission" date="2005-08" db="EMBL/GenBank/DDBJ databases">
        <title>Complete sequence of Chlorobium chlorochromatii CaD3.</title>
        <authorList>
            <person name="Copeland A."/>
            <person name="Lucas S."/>
            <person name="Lapidus A."/>
            <person name="Barry K."/>
            <person name="Detter J.C."/>
            <person name="Glavina T."/>
            <person name="Hammon N."/>
            <person name="Israni S."/>
            <person name="Pitluck S."/>
            <person name="Bryant D."/>
            <person name="Schmutz J."/>
            <person name="Larimer F."/>
            <person name="Land M."/>
            <person name="Kyrpides N."/>
            <person name="Ivanova N."/>
            <person name="Richardson P."/>
        </authorList>
    </citation>
    <scope>NUCLEOTIDE SEQUENCE [LARGE SCALE GENOMIC DNA]</scope>
    <source>
        <strain evidence="3">CaD3</strain>
    </source>
</reference>
<gene>
    <name evidence="3" type="ordered locus">Cag_1896</name>
</gene>
<proteinExistence type="predicted"/>
<dbReference type="PANTHER" id="PTHR38340">
    <property type="entry name" value="S-LAYER PROTEIN"/>
    <property type="match status" value="1"/>
</dbReference>
<dbReference type="STRING" id="340177.Cag_1896"/>
<dbReference type="KEGG" id="cch:Cag_1896"/>
<organism evidence="3">
    <name type="scientific">Chlorobium chlorochromatii (strain CaD3)</name>
    <dbReference type="NCBI Taxonomy" id="340177"/>
    <lineage>
        <taxon>Bacteria</taxon>
        <taxon>Pseudomonadati</taxon>
        <taxon>Chlorobiota</taxon>
        <taxon>Chlorobiia</taxon>
        <taxon>Chlorobiales</taxon>
        <taxon>Chlorobiaceae</taxon>
        <taxon>Chlorobium/Pelodictyon group</taxon>
        <taxon>Chlorobium</taxon>
    </lineage>
</organism>